<reference evidence="1 2" key="1">
    <citation type="journal article" date="2020" name="Nature">
        <title>Six reference-quality genomes reveal evolution of bat adaptations.</title>
        <authorList>
            <person name="Jebb D."/>
            <person name="Huang Z."/>
            <person name="Pippel M."/>
            <person name="Hughes G.M."/>
            <person name="Lavrichenko K."/>
            <person name="Devanna P."/>
            <person name="Winkler S."/>
            <person name="Jermiin L.S."/>
            <person name="Skirmuntt E.C."/>
            <person name="Katzourakis A."/>
            <person name="Burkitt-Gray L."/>
            <person name="Ray D.A."/>
            <person name="Sullivan K.A.M."/>
            <person name="Roscito J.G."/>
            <person name="Kirilenko B.M."/>
            <person name="Davalos L.M."/>
            <person name="Corthals A.P."/>
            <person name="Power M.L."/>
            <person name="Jones G."/>
            <person name="Ransome R.D."/>
            <person name="Dechmann D.K.N."/>
            <person name="Locatelli A.G."/>
            <person name="Puechmaille S.J."/>
            <person name="Fedrigo O."/>
            <person name="Jarvis E.D."/>
            <person name="Hiller M."/>
            <person name="Vernes S.C."/>
            <person name="Myers E.W."/>
            <person name="Teeling E.C."/>
        </authorList>
    </citation>
    <scope>NUCLEOTIDE SEQUENCE [LARGE SCALE GENOMIC DNA]</scope>
    <source>
        <strain evidence="1">MRouAeg1</strain>
        <tissue evidence="1">Muscle</tissue>
    </source>
</reference>
<accession>A0A7J8IN23</accession>
<evidence type="ECO:0000313" key="2">
    <source>
        <dbReference type="Proteomes" id="UP000593571"/>
    </source>
</evidence>
<keyword evidence="2" id="KW-1185">Reference proteome</keyword>
<evidence type="ECO:0000313" key="1">
    <source>
        <dbReference type="EMBL" id="KAF6485282.1"/>
    </source>
</evidence>
<sequence length="125" mass="14552">MRAVKEVNRGRGGGDGDHPALLDPNCPRGCAELRLPSCPSCFPRLVNFYAAYMEQSRVSVLRAFLKKKKKKKSFLKCLCEERGSERQPSEYRLSVVNSFPELVFNFLIFLKKWGQMKFYFWTSCW</sequence>
<dbReference type="AlphaFoldDB" id="A0A7J8IN23"/>
<gene>
    <name evidence="1" type="ORF">HJG63_010525</name>
</gene>
<comment type="caution">
    <text evidence="1">The sequence shown here is derived from an EMBL/GenBank/DDBJ whole genome shotgun (WGS) entry which is preliminary data.</text>
</comment>
<organism evidence="1 2">
    <name type="scientific">Rousettus aegyptiacus</name>
    <name type="common">Egyptian fruit bat</name>
    <name type="synonym">Pteropus aegyptiacus</name>
    <dbReference type="NCBI Taxonomy" id="9407"/>
    <lineage>
        <taxon>Eukaryota</taxon>
        <taxon>Metazoa</taxon>
        <taxon>Chordata</taxon>
        <taxon>Craniata</taxon>
        <taxon>Vertebrata</taxon>
        <taxon>Euteleostomi</taxon>
        <taxon>Mammalia</taxon>
        <taxon>Eutheria</taxon>
        <taxon>Laurasiatheria</taxon>
        <taxon>Chiroptera</taxon>
        <taxon>Yinpterochiroptera</taxon>
        <taxon>Pteropodoidea</taxon>
        <taxon>Pteropodidae</taxon>
        <taxon>Rousettinae</taxon>
        <taxon>Rousettus</taxon>
    </lineage>
</organism>
<dbReference type="Proteomes" id="UP000593571">
    <property type="component" value="Unassembled WGS sequence"/>
</dbReference>
<name>A0A7J8IN23_ROUAE</name>
<proteinExistence type="predicted"/>
<dbReference type="EMBL" id="JACASE010000003">
    <property type="protein sequence ID" value="KAF6485282.1"/>
    <property type="molecule type" value="Genomic_DNA"/>
</dbReference>
<protein>
    <submittedName>
        <fullName evidence="1">Uncharacterized protein</fullName>
    </submittedName>
</protein>